<keyword evidence="3" id="KW-1185">Reference proteome</keyword>
<dbReference type="Pfam" id="PF08795">
    <property type="entry name" value="DUF1796"/>
    <property type="match status" value="1"/>
</dbReference>
<accession>A0ABN9TQU6</accession>
<dbReference type="InterPro" id="IPR014903">
    <property type="entry name" value="DUF1796"/>
</dbReference>
<dbReference type="EMBL" id="CAUYUJ010014985">
    <property type="protein sequence ID" value="CAK0848522.1"/>
    <property type="molecule type" value="Genomic_DNA"/>
</dbReference>
<proteinExistence type="predicted"/>
<evidence type="ECO:0000313" key="3">
    <source>
        <dbReference type="Proteomes" id="UP001189429"/>
    </source>
</evidence>
<feature type="region of interest" description="Disordered" evidence="1">
    <location>
        <begin position="30"/>
        <end position="55"/>
    </location>
</feature>
<gene>
    <name evidence="2" type="ORF">PCOR1329_LOCUS41441</name>
</gene>
<name>A0ABN9TQU6_9DINO</name>
<protein>
    <submittedName>
        <fullName evidence="2">Uncharacterized protein</fullName>
    </submittedName>
</protein>
<evidence type="ECO:0000313" key="2">
    <source>
        <dbReference type="EMBL" id="CAK0848522.1"/>
    </source>
</evidence>
<evidence type="ECO:0000256" key="1">
    <source>
        <dbReference type="SAM" id="MobiDB-lite"/>
    </source>
</evidence>
<feature type="non-terminal residue" evidence="2">
    <location>
        <position position="274"/>
    </location>
</feature>
<sequence>MLVDDGVAVGPGHDILEELMDVSWTWELPENPTAKTSGLPQGASPQALQAPRPPVEVGGRPGAVAAAARLVLRSHETEGPSLLVAPCGRRFRAAATVGEDARQFGFRVLSQSLSLDADNRVCKLLVRSESMAQATPWEVTGDLVCELGIPKVLAGSLISKARDCRRPKYGVGCQKEATRSQFAKHGDSPPRGVGAAGPPVLHVLSLGSRCLVARALSDLGFRRYAGPLDWVYSNTEMVRCCLKDGFAQFLETRNLVPSGSAWGHKAAGTPRGSK</sequence>
<dbReference type="Proteomes" id="UP001189429">
    <property type="component" value="Unassembled WGS sequence"/>
</dbReference>
<feature type="compositionally biased region" description="Polar residues" evidence="1">
    <location>
        <begin position="33"/>
        <end position="47"/>
    </location>
</feature>
<comment type="caution">
    <text evidence="2">The sequence shown here is derived from an EMBL/GenBank/DDBJ whole genome shotgun (WGS) entry which is preliminary data.</text>
</comment>
<organism evidence="2 3">
    <name type="scientific">Prorocentrum cordatum</name>
    <dbReference type="NCBI Taxonomy" id="2364126"/>
    <lineage>
        <taxon>Eukaryota</taxon>
        <taxon>Sar</taxon>
        <taxon>Alveolata</taxon>
        <taxon>Dinophyceae</taxon>
        <taxon>Prorocentrales</taxon>
        <taxon>Prorocentraceae</taxon>
        <taxon>Prorocentrum</taxon>
    </lineage>
</organism>
<reference evidence="2" key="1">
    <citation type="submission" date="2023-10" db="EMBL/GenBank/DDBJ databases">
        <authorList>
            <person name="Chen Y."/>
            <person name="Shah S."/>
            <person name="Dougan E. K."/>
            <person name="Thang M."/>
            <person name="Chan C."/>
        </authorList>
    </citation>
    <scope>NUCLEOTIDE SEQUENCE [LARGE SCALE GENOMIC DNA]</scope>
</reference>